<accession>L8IIB3</accession>
<organism evidence="6 7">
    <name type="scientific">Bos mutus</name>
    <name type="common">wild yak</name>
    <dbReference type="NCBI Taxonomy" id="72004"/>
    <lineage>
        <taxon>Eukaryota</taxon>
        <taxon>Metazoa</taxon>
        <taxon>Chordata</taxon>
        <taxon>Craniata</taxon>
        <taxon>Vertebrata</taxon>
        <taxon>Euteleostomi</taxon>
        <taxon>Mammalia</taxon>
        <taxon>Eutheria</taxon>
        <taxon>Laurasiatheria</taxon>
        <taxon>Artiodactyla</taxon>
        <taxon>Ruminantia</taxon>
        <taxon>Pecora</taxon>
        <taxon>Bovidae</taxon>
        <taxon>Bovinae</taxon>
        <taxon>Bos</taxon>
    </lineage>
</organism>
<evidence type="ECO:0000313" key="7">
    <source>
        <dbReference type="Proteomes" id="UP000011080"/>
    </source>
</evidence>
<dbReference type="PANTHER" id="PTHR21624">
    <property type="entry name" value="STEROL DESATURASE-RELATED PROTEIN"/>
    <property type="match status" value="1"/>
</dbReference>
<proteinExistence type="predicted"/>
<evidence type="ECO:0000256" key="2">
    <source>
        <dbReference type="ARBA" id="ARBA00022692"/>
    </source>
</evidence>
<dbReference type="AlphaFoldDB" id="L8IIB3"/>
<dbReference type="GO" id="GO:0050479">
    <property type="term" value="F:glyceryl-ether monooxygenase activity"/>
    <property type="evidence" value="ECO:0007669"/>
    <property type="project" value="TreeGrafter"/>
</dbReference>
<evidence type="ECO:0000256" key="1">
    <source>
        <dbReference type="ARBA" id="ARBA00004127"/>
    </source>
</evidence>
<dbReference type="GO" id="GO:0005783">
    <property type="term" value="C:endoplasmic reticulum"/>
    <property type="evidence" value="ECO:0007669"/>
    <property type="project" value="TreeGrafter"/>
</dbReference>
<evidence type="ECO:0000256" key="5">
    <source>
        <dbReference type="ARBA" id="ARBA00023136"/>
    </source>
</evidence>
<comment type="subcellular location">
    <subcellularLocation>
        <location evidence="1">Endomembrane system</location>
        <topology evidence="1">Multi-pass membrane protein</topology>
    </subcellularLocation>
</comment>
<keyword evidence="3" id="KW-1133">Transmembrane helix</keyword>
<keyword evidence="2" id="KW-0812">Transmembrane</keyword>
<evidence type="ECO:0000256" key="4">
    <source>
        <dbReference type="ARBA" id="ARBA00023002"/>
    </source>
</evidence>
<protein>
    <submittedName>
        <fullName evidence="6">Uncharacterized protein</fullName>
    </submittedName>
</protein>
<dbReference type="PANTHER" id="PTHR21624:SF1">
    <property type="entry name" value="ALKYLGLYCEROL MONOOXYGENASE"/>
    <property type="match status" value="1"/>
</dbReference>
<name>L8IIB3_9CETA</name>
<keyword evidence="4" id="KW-0560">Oxidoreductase</keyword>
<reference evidence="6 7" key="1">
    <citation type="journal article" date="2012" name="Nat. Genet.">
        <title>The yak genome and adaptation to life at high altitude.</title>
        <authorList>
            <person name="Qiu Q."/>
            <person name="Zhang G."/>
            <person name="Ma T."/>
            <person name="Qian W."/>
            <person name="Wang J."/>
            <person name="Ye Z."/>
            <person name="Cao C."/>
            <person name="Hu Q."/>
            <person name="Kim J."/>
            <person name="Larkin D.M."/>
            <person name="Auvil L."/>
            <person name="Capitanu B."/>
            <person name="Ma J."/>
            <person name="Lewin H.A."/>
            <person name="Qian X."/>
            <person name="Lang Y."/>
            <person name="Zhou R."/>
            <person name="Wang L."/>
            <person name="Wang K."/>
            <person name="Xia J."/>
            <person name="Liao S."/>
            <person name="Pan S."/>
            <person name="Lu X."/>
            <person name="Hou H."/>
            <person name="Wang Y."/>
            <person name="Zang X."/>
            <person name="Yin Y."/>
            <person name="Ma H."/>
            <person name="Zhang J."/>
            <person name="Wang Z."/>
            <person name="Zhang Y."/>
            <person name="Zhang D."/>
            <person name="Yonezawa T."/>
            <person name="Hasegawa M."/>
            <person name="Zhong Y."/>
            <person name="Liu W."/>
            <person name="Zhang Y."/>
            <person name="Huang Z."/>
            <person name="Zhang S."/>
            <person name="Long R."/>
            <person name="Yang H."/>
            <person name="Wang J."/>
            <person name="Lenstra J.A."/>
            <person name="Cooper D.N."/>
            <person name="Wu Y."/>
            <person name="Wang J."/>
            <person name="Shi P."/>
            <person name="Wang J."/>
            <person name="Liu J."/>
        </authorList>
    </citation>
    <scope>NUCLEOTIDE SEQUENCE [LARGE SCALE GENOMIC DNA]</scope>
    <source>
        <strain evidence="7">yakQH1</strain>
    </source>
</reference>
<evidence type="ECO:0000256" key="3">
    <source>
        <dbReference type="ARBA" id="ARBA00022989"/>
    </source>
</evidence>
<keyword evidence="5" id="KW-0472">Membrane</keyword>
<evidence type="ECO:0000313" key="6">
    <source>
        <dbReference type="EMBL" id="ELR55239.1"/>
    </source>
</evidence>
<dbReference type="Proteomes" id="UP000011080">
    <property type="component" value="Unassembled WGS sequence"/>
</dbReference>
<dbReference type="GO" id="GO:0006643">
    <property type="term" value="P:membrane lipid metabolic process"/>
    <property type="evidence" value="ECO:0007669"/>
    <property type="project" value="TreeGrafter"/>
</dbReference>
<gene>
    <name evidence="6" type="ORF">M91_02485</name>
</gene>
<dbReference type="InterPro" id="IPR051689">
    <property type="entry name" value="Sterol_desaturase/TMEM195"/>
</dbReference>
<dbReference type="GO" id="GO:0016020">
    <property type="term" value="C:membrane"/>
    <property type="evidence" value="ECO:0007669"/>
    <property type="project" value="GOC"/>
</dbReference>
<dbReference type="EMBL" id="JH881284">
    <property type="protein sequence ID" value="ELR55239.1"/>
    <property type="molecule type" value="Genomic_DNA"/>
</dbReference>
<sequence length="260" mass="29097">MAKTDLVELESFWLLLPKTAEEDAITQVGGEYRISLRRESPKAENLFHKQILIFPSCPKTKGQEIRSLSNTLTAASIQIPISTKKNTDVNSRHALKLVCKHSDVNMIQMQEYIGRHHLWLQPLKHKYSPAGSQTRAEMKNPEAQQDVSVSQGIRMMFYVMKPSETSFQTLEEVPDYVRKATPFFISLMLLELVVSWIRKGKPSGGLDDALASLSAGIMSRLPSPTLGIASLRAEITVEYCAYTIVEFTPPPALPARLPVT</sequence>